<dbReference type="SMART" id="SM00418">
    <property type="entry name" value="HTH_ARSR"/>
    <property type="match status" value="1"/>
</dbReference>
<evidence type="ECO:0000256" key="2">
    <source>
        <dbReference type="SAM" id="MobiDB-lite"/>
    </source>
</evidence>
<dbReference type="EMBL" id="JAJODE010000026">
    <property type="protein sequence ID" value="MCD4839270.1"/>
    <property type="molecule type" value="Genomic_DNA"/>
</dbReference>
<evidence type="ECO:0000259" key="3">
    <source>
        <dbReference type="PROSITE" id="PS50987"/>
    </source>
</evidence>
<dbReference type="Gene3D" id="1.10.10.10">
    <property type="entry name" value="Winged helix-like DNA-binding domain superfamily/Winged helix DNA-binding domain"/>
    <property type="match status" value="1"/>
</dbReference>
<dbReference type="NCBIfam" id="NF033788">
    <property type="entry name" value="HTH_metalloreg"/>
    <property type="match status" value="1"/>
</dbReference>
<dbReference type="InterPro" id="IPR001845">
    <property type="entry name" value="HTH_ArsR_DNA-bd_dom"/>
</dbReference>
<dbReference type="PROSITE" id="PS50987">
    <property type="entry name" value="HTH_ARSR_2"/>
    <property type="match status" value="1"/>
</dbReference>
<accession>A0ABS8QJT5</accession>
<sequence length="133" mass="15439">MSLPAKKHDVFQAIADPTRRQVLRLLAEKELPISEITSHFSISRTAISKHLKILSEAELVIGRKAGREKIYRLHPEPLTELKQWLSFYEQFWSNKLSVLKHVVEKEEESGLKVIRSKEEKERSSGQKFDSTNK</sequence>
<evidence type="ECO:0000313" key="5">
    <source>
        <dbReference type="Proteomes" id="UP001162836"/>
    </source>
</evidence>
<dbReference type="RefSeq" id="WP_051968273.1">
    <property type="nucleotide sequence ID" value="NZ_JAJODE010000026.1"/>
</dbReference>
<dbReference type="SUPFAM" id="SSF46785">
    <property type="entry name" value="Winged helix' DNA-binding domain"/>
    <property type="match status" value="1"/>
</dbReference>
<dbReference type="PANTHER" id="PTHR38600:SF1">
    <property type="entry name" value="TRANSCRIPTIONAL REGULATORY PROTEIN"/>
    <property type="match status" value="1"/>
</dbReference>
<dbReference type="Proteomes" id="UP001162836">
    <property type="component" value="Unassembled WGS sequence"/>
</dbReference>
<proteinExistence type="predicted"/>
<name>A0ABS8QJT5_9BACI</name>
<keyword evidence="5" id="KW-1185">Reference proteome</keyword>
<dbReference type="Pfam" id="PF01022">
    <property type="entry name" value="HTH_5"/>
    <property type="match status" value="1"/>
</dbReference>
<dbReference type="PANTHER" id="PTHR38600">
    <property type="entry name" value="TRANSCRIPTIONAL REGULATORY PROTEIN"/>
    <property type="match status" value="1"/>
</dbReference>
<organism evidence="4 5">
    <name type="scientific">Neobacillus sedimentimangrovi</name>
    <dbReference type="NCBI Taxonomy" id="2699460"/>
    <lineage>
        <taxon>Bacteria</taxon>
        <taxon>Bacillati</taxon>
        <taxon>Bacillota</taxon>
        <taxon>Bacilli</taxon>
        <taxon>Bacillales</taxon>
        <taxon>Bacillaceae</taxon>
        <taxon>Neobacillus</taxon>
    </lineage>
</organism>
<gene>
    <name evidence="4" type="ORF">LRS37_10345</name>
</gene>
<dbReference type="InterPro" id="IPR011991">
    <property type="entry name" value="ArsR-like_HTH"/>
</dbReference>
<dbReference type="InterPro" id="IPR036390">
    <property type="entry name" value="WH_DNA-bd_sf"/>
</dbReference>
<feature type="domain" description="HTH arsR-type" evidence="3">
    <location>
        <begin position="1"/>
        <end position="93"/>
    </location>
</feature>
<comment type="caution">
    <text evidence="4">The sequence shown here is derived from an EMBL/GenBank/DDBJ whole genome shotgun (WGS) entry which is preliminary data.</text>
</comment>
<dbReference type="PRINTS" id="PR00778">
    <property type="entry name" value="HTHARSR"/>
</dbReference>
<reference evidence="4 5" key="1">
    <citation type="journal article" date="2023" name="Antonie Van Leeuwenhoek">
        <title>Unveiling the genomic potential of a novel thermostable glycoside hydrolases producing Neobacillus sedimentimangrovi UE25.</title>
        <authorList>
            <person name="Ejaz U."/>
            <person name="Saleem F."/>
            <person name="Rashid R."/>
            <person name="Hasan K.A."/>
            <person name="Syed M.N."/>
            <person name="Sohail M."/>
        </authorList>
    </citation>
    <scope>NUCLEOTIDE SEQUENCE [LARGE SCALE GENOMIC DNA]</scope>
    <source>
        <strain evidence="4 5">UE25</strain>
    </source>
</reference>
<dbReference type="InterPro" id="IPR036388">
    <property type="entry name" value="WH-like_DNA-bd_sf"/>
</dbReference>
<keyword evidence="1" id="KW-0238">DNA-binding</keyword>
<evidence type="ECO:0000256" key="1">
    <source>
        <dbReference type="ARBA" id="ARBA00023125"/>
    </source>
</evidence>
<protein>
    <submittedName>
        <fullName evidence="4">Metalloregulator ArsR/SmtB family transcription factor</fullName>
    </submittedName>
</protein>
<dbReference type="CDD" id="cd00090">
    <property type="entry name" value="HTH_ARSR"/>
    <property type="match status" value="1"/>
</dbReference>
<evidence type="ECO:0000313" key="4">
    <source>
        <dbReference type="EMBL" id="MCD4839270.1"/>
    </source>
</evidence>
<feature type="region of interest" description="Disordered" evidence="2">
    <location>
        <begin position="108"/>
        <end position="133"/>
    </location>
</feature>